<evidence type="ECO:0000256" key="1">
    <source>
        <dbReference type="ARBA" id="ARBA00004651"/>
    </source>
</evidence>
<dbReference type="InterPro" id="IPR038766">
    <property type="entry name" value="Membrane_comp_ABC_pdt"/>
</dbReference>
<dbReference type="PANTHER" id="PTHR30287:SF1">
    <property type="entry name" value="INNER MEMBRANE PROTEIN"/>
    <property type="match status" value="1"/>
</dbReference>
<dbReference type="Proteomes" id="UP000774130">
    <property type="component" value="Unassembled WGS sequence"/>
</dbReference>
<keyword evidence="5 6" id="KW-0472">Membrane</keyword>
<feature type="transmembrane region" description="Helical" evidence="6">
    <location>
        <begin position="20"/>
        <end position="37"/>
    </location>
</feature>
<evidence type="ECO:0000256" key="2">
    <source>
        <dbReference type="ARBA" id="ARBA00022475"/>
    </source>
</evidence>
<dbReference type="EMBL" id="JAHUZB010000005">
    <property type="protein sequence ID" value="MBV7391701.1"/>
    <property type="molecule type" value="Genomic_DNA"/>
</dbReference>
<dbReference type="InterPro" id="IPR025857">
    <property type="entry name" value="MacB_PCD"/>
</dbReference>
<feature type="transmembrane region" description="Helical" evidence="6">
    <location>
        <begin position="461"/>
        <end position="481"/>
    </location>
</feature>
<evidence type="ECO:0000259" key="8">
    <source>
        <dbReference type="Pfam" id="PF12704"/>
    </source>
</evidence>
<comment type="caution">
    <text evidence="9">The sequence shown here is derived from an EMBL/GenBank/DDBJ whole genome shotgun (WGS) entry which is preliminary data.</text>
</comment>
<dbReference type="InterPro" id="IPR003838">
    <property type="entry name" value="ABC3_permease_C"/>
</dbReference>
<feature type="transmembrane region" description="Helical" evidence="6">
    <location>
        <begin position="688"/>
        <end position="710"/>
    </location>
</feature>
<reference evidence="9 10" key="1">
    <citation type="submission" date="2021-06" db="EMBL/GenBank/DDBJ databases">
        <title>Enterococcus alishanensis sp. nov., a novel lactic acid bacterium isolated from fresh coffee beans.</title>
        <authorList>
            <person name="Chen Y.-S."/>
        </authorList>
    </citation>
    <scope>NUCLEOTIDE SEQUENCE [LARGE SCALE GENOMIC DNA]</scope>
    <source>
        <strain evidence="9 10">ALS3</strain>
    </source>
</reference>
<evidence type="ECO:0000259" key="7">
    <source>
        <dbReference type="Pfam" id="PF02687"/>
    </source>
</evidence>
<feature type="domain" description="MacB-like periplasmic core" evidence="8">
    <location>
        <begin position="24"/>
        <end position="192"/>
    </location>
</feature>
<evidence type="ECO:0000256" key="5">
    <source>
        <dbReference type="ARBA" id="ARBA00023136"/>
    </source>
</evidence>
<evidence type="ECO:0000256" key="4">
    <source>
        <dbReference type="ARBA" id="ARBA00022989"/>
    </source>
</evidence>
<evidence type="ECO:0000313" key="9">
    <source>
        <dbReference type="EMBL" id="MBV7391701.1"/>
    </source>
</evidence>
<feature type="transmembrane region" description="Helical" evidence="6">
    <location>
        <begin position="746"/>
        <end position="770"/>
    </location>
</feature>
<organism evidence="9 10">
    <name type="scientific">Enterococcus alishanensis</name>
    <dbReference type="NCBI Taxonomy" id="1303817"/>
    <lineage>
        <taxon>Bacteria</taxon>
        <taxon>Bacillati</taxon>
        <taxon>Bacillota</taxon>
        <taxon>Bacilli</taxon>
        <taxon>Lactobacillales</taxon>
        <taxon>Enterococcaceae</taxon>
        <taxon>Enterococcus</taxon>
    </lineage>
</organism>
<gene>
    <name evidence="9" type="ORF">KUA55_13515</name>
</gene>
<feature type="transmembrane region" description="Helical" evidence="6">
    <location>
        <begin position="291"/>
        <end position="312"/>
    </location>
</feature>
<feature type="transmembrane region" description="Helical" evidence="6">
    <location>
        <begin position="384"/>
        <end position="408"/>
    </location>
</feature>
<keyword evidence="2" id="KW-1003">Cell membrane</keyword>
<feature type="domain" description="ABC3 transporter permease C-terminal" evidence="7">
    <location>
        <begin position="294"/>
        <end position="413"/>
    </location>
</feature>
<name>A0ABS6TFP0_9ENTE</name>
<evidence type="ECO:0000256" key="6">
    <source>
        <dbReference type="SAM" id="Phobius"/>
    </source>
</evidence>
<keyword evidence="4 6" id="KW-1133">Transmembrane helix</keyword>
<dbReference type="Pfam" id="PF12704">
    <property type="entry name" value="MacB_PCD"/>
    <property type="match status" value="1"/>
</dbReference>
<evidence type="ECO:0000256" key="3">
    <source>
        <dbReference type="ARBA" id="ARBA00022692"/>
    </source>
</evidence>
<protein>
    <submittedName>
        <fullName evidence="9">ABC transporter permease</fullName>
    </submittedName>
</protein>
<feature type="transmembrane region" description="Helical" evidence="6">
    <location>
        <begin position="782"/>
        <end position="802"/>
    </location>
</feature>
<dbReference type="PANTHER" id="PTHR30287">
    <property type="entry name" value="MEMBRANE COMPONENT OF PREDICTED ABC SUPERFAMILY METABOLITE UPTAKE TRANSPORTER"/>
    <property type="match status" value="1"/>
</dbReference>
<comment type="subcellular location">
    <subcellularLocation>
        <location evidence="1">Cell membrane</location>
        <topology evidence="1">Multi-pass membrane protein</topology>
    </subcellularLocation>
</comment>
<feature type="transmembrane region" description="Helical" evidence="6">
    <location>
        <begin position="340"/>
        <end position="364"/>
    </location>
</feature>
<evidence type="ECO:0000313" key="10">
    <source>
        <dbReference type="Proteomes" id="UP000774130"/>
    </source>
</evidence>
<sequence>MKNVYLKSIYRDIKASFGRFISIVLIIFMGVMLFVGIKSVGPDLEATVNQFIKQNELSDVQIVSSAGLTKEDQKAAEEIKGVQAELGHSFPVTLKQQNIQLYSYSNNQANKLTLTAGHLPKKKDQVVLDEKLRNDYRMGDQFTIDNQQLRQQEFTVVGFVTSPIYVDERERGTTTIGDGELAGFMYLPETAFDDQNFSILYISSDRLKSIDYFSKKYENRLEKLDEQLTEVFTQQGIARQEQLQSVADQQALANGLEAGTMEIATPNYMINPRNSNPGFTEYTSLSDRIDAIANVFPVFFFFIAVLITFTTMTRMIEENRKEIGTLKSLGYRKREIASKYILYALLAALIGTVFGVVIGTLVLPKIVFHLLSDQYIFTNYQYHFIFWPIVLAVIVALIATLGASLLTLMKELRENATTLLMPKAPKAGKRVFLERIKPIWRRMSFNQKVTYRNLFRYKARMILTIVGIAGCTGLMLAGFGLQDSISAPVEKQFVALTKYQGIVTLNGTVQTEAEKVLTENPQVTAELPVYTDTVTFNLTGHSKQTATLYVSDQPEKFSQYVALKDEKTKAHISLSNQGALISQRLAKIYQVTKGDQLTFEDNDGKNYQIKVAGIVENYLGHNLYLSKEYYQEISGQTFTHNSYLIKTKKMTNSQEKKLAEDLLQTGEVLTTTYTSNQMAKQEAATENLGSIVLIFIVLSGTLAFVVLYNLTNINISERARELATIKVLGFFNQEVTMYIVRENIMFTLFGILFGFGIGNLLTRFILAMASSDMIVFPLVISWQGYVISAVMTVVFSVIVMGVTHFKLKQIDMIAALKSNE</sequence>
<feature type="domain" description="ABC3 transporter permease C-terminal" evidence="7">
    <location>
        <begin position="694"/>
        <end position="807"/>
    </location>
</feature>
<proteinExistence type="predicted"/>
<accession>A0ABS6TFP0</accession>
<keyword evidence="3 6" id="KW-0812">Transmembrane</keyword>
<keyword evidence="10" id="KW-1185">Reference proteome</keyword>
<dbReference type="Pfam" id="PF02687">
    <property type="entry name" value="FtsX"/>
    <property type="match status" value="2"/>
</dbReference>